<comment type="caution">
    <text evidence="4">The sequence shown here is derived from an EMBL/GenBank/DDBJ whole genome shotgun (WGS) entry which is preliminary data.</text>
</comment>
<keyword evidence="1" id="KW-0304">Gas vesicle</keyword>
<dbReference type="PANTHER" id="PTHR36852">
    <property type="entry name" value="PROTEIN GVPL 2"/>
    <property type="match status" value="1"/>
</dbReference>
<dbReference type="InterPro" id="IPR009430">
    <property type="entry name" value="GvpL/GvpF"/>
</dbReference>
<sequence length="240" mass="26576">MAVYVYTIVAKEHPQRLDGMVGVGDPPAALRTVRTDELCAVVSDAPEGLRPKRRDLAAHQAVQEHLMGDGTVLPLQFGFTTTDDDAVRTVLEERGDWFLGRLRALDDCVEYNLKASQDESALLRQILGESEEARRLNDAMRSGRHSPEVPLALGELVAGEVEVRHSRTADAIVDALCGFAQERHVSPPAGDDFLNVSFLVNREQEKPFRIAEQELAQELGPDYDLRLRGPLAAYSFVQET</sequence>
<comment type="subcellular location">
    <subcellularLocation>
        <location evidence="2">Gas vesicle</location>
    </subcellularLocation>
</comment>
<evidence type="ECO:0000256" key="1">
    <source>
        <dbReference type="ARBA" id="ARBA00022987"/>
    </source>
</evidence>
<dbReference type="PANTHER" id="PTHR36852:SF1">
    <property type="entry name" value="PROTEIN GVPL 2"/>
    <property type="match status" value="1"/>
</dbReference>
<evidence type="ECO:0000313" key="4">
    <source>
        <dbReference type="EMBL" id="GGV86343.1"/>
    </source>
</evidence>
<comment type="similarity">
    <text evidence="3">Belongs to the gas vesicle GvpF/GvpL family.</text>
</comment>
<gene>
    <name evidence="4" type="ORF">GCM10015535_34340</name>
</gene>
<dbReference type="Proteomes" id="UP000660675">
    <property type="component" value="Unassembled WGS sequence"/>
</dbReference>
<accession>A0ABQ2W199</accession>
<evidence type="ECO:0000313" key="5">
    <source>
        <dbReference type="Proteomes" id="UP000660675"/>
    </source>
</evidence>
<keyword evidence="5" id="KW-1185">Reference proteome</keyword>
<dbReference type="Pfam" id="PF06386">
    <property type="entry name" value="GvpL_GvpF"/>
    <property type="match status" value="1"/>
</dbReference>
<evidence type="ECO:0000256" key="2">
    <source>
        <dbReference type="ARBA" id="ARBA00035108"/>
    </source>
</evidence>
<dbReference type="EMBL" id="BMTF01000010">
    <property type="protein sequence ID" value="GGV86343.1"/>
    <property type="molecule type" value="Genomic_DNA"/>
</dbReference>
<evidence type="ECO:0000256" key="3">
    <source>
        <dbReference type="ARBA" id="ARBA00035643"/>
    </source>
</evidence>
<name>A0ABQ2W199_9ACTN</name>
<organism evidence="4 5">
    <name type="scientific">Streptomyces gelaticus</name>
    <dbReference type="NCBI Taxonomy" id="285446"/>
    <lineage>
        <taxon>Bacteria</taxon>
        <taxon>Bacillati</taxon>
        <taxon>Actinomycetota</taxon>
        <taxon>Actinomycetes</taxon>
        <taxon>Kitasatosporales</taxon>
        <taxon>Streptomycetaceae</taxon>
        <taxon>Streptomyces</taxon>
    </lineage>
</organism>
<proteinExistence type="inferred from homology"/>
<reference evidence="5" key="1">
    <citation type="journal article" date="2019" name="Int. J. Syst. Evol. Microbiol.">
        <title>The Global Catalogue of Microorganisms (GCM) 10K type strain sequencing project: providing services to taxonomists for standard genome sequencing and annotation.</title>
        <authorList>
            <consortium name="The Broad Institute Genomics Platform"/>
            <consortium name="The Broad Institute Genome Sequencing Center for Infectious Disease"/>
            <person name="Wu L."/>
            <person name="Ma J."/>
        </authorList>
    </citation>
    <scope>NUCLEOTIDE SEQUENCE [LARGE SCALE GENOMIC DNA]</scope>
    <source>
        <strain evidence="5">JCM 4376</strain>
    </source>
</reference>
<dbReference type="RefSeq" id="WP_189544598.1">
    <property type="nucleotide sequence ID" value="NZ_BMTF01000010.1"/>
</dbReference>
<protein>
    <submittedName>
        <fullName evidence="4">Gas vesicle protein</fullName>
    </submittedName>
</protein>